<proteinExistence type="predicted"/>
<feature type="compositionally biased region" description="Basic and acidic residues" evidence="4">
    <location>
        <begin position="252"/>
        <end position="263"/>
    </location>
</feature>
<feature type="compositionally biased region" description="Polar residues" evidence="4">
    <location>
        <begin position="679"/>
        <end position="689"/>
    </location>
</feature>
<feature type="compositionally biased region" description="Polar residues" evidence="4">
    <location>
        <begin position="167"/>
        <end position="186"/>
    </location>
</feature>
<evidence type="ECO:0000313" key="6">
    <source>
        <dbReference type="EMBL" id="KAG7284199.1"/>
    </source>
</evidence>
<feature type="coiled-coil region" evidence="3">
    <location>
        <begin position="623"/>
        <end position="650"/>
    </location>
</feature>
<feature type="compositionally biased region" description="Low complexity" evidence="4">
    <location>
        <begin position="1499"/>
        <end position="1512"/>
    </location>
</feature>
<dbReference type="GO" id="GO:0005737">
    <property type="term" value="C:cytoplasm"/>
    <property type="evidence" value="ECO:0007669"/>
    <property type="project" value="UniProtKB-SubCell"/>
</dbReference>
<feature type="compositionally biased region" description="Polar residues" evidence="4">
    <location>
        <begin position="1443"/>
        <end position="1459"/>
    </location>
</feature>
<feature type="compositionally biased region" description="Polar residues" evidence="4">
    <location>
        <begin position="795"/>
        <end position="804"/>
    </location>
</feature>
<dbReference type="GO" id="GO:0005815">
    <property type="term" value="C:microtubule organizing center"/>
    <property type="evidence" value="ECO:0007669"/>
    <property type="project" value="InterPro"/>
</dbReference>
<dbReference type="Gene3D" id="1.20.5.170">
    <property type="match status" value="1"/>
</dbReference>
<keyword evidence="2" id="KW-0963">Cytoplasm</keyword>
<evidence type="ECO:0000256" key="3">
    <source>
        <dbReference type="SAM" id="Coils"/>
    </source>
</evidence>
<evidence type="ECO:0000256" key="1">
    <source>
        <dbReference type="ARBA" id="ARBA00004496"/>
    </source>
</evidence>
<keyword evidence="3" id="KW-0175">Coiled coil</keyword>
<feature type="compositionally biased region" description="Low complexity" evidence="4">
    <location>
        <begin position="698"/>
        <end position="709"/>
    </location>
</feature>
<feature type="region of interest" description="Disordered" evidence="4">
    <location>
        <begin position="96"/>
        <end position="302"/>
    </location>
</feature>
<gene>
    <name evidence="6" type="ORF">NEMBOFW57_010562</name>
</gene>
<evidence type="ECO:0000259" key="5">
    <source>
        <dbReference type="Pfam" id="PF07989"/>
    </source>
</evidence>
<feature type="region of interest" description="Disordered" evidence="4">
    <location>
        <begin position="367"/>
        <end position="395"/>
    </location>
</feature>
<accession>A0AAD4EN99</accession>
<feature type="region of interest" description="Disordered" evidence="4">
    <location>
        <begin position="673"/>
        <end position="709"/>
    </location>
</feature>
<feature type="compositionally biased region" description="Polar residues" evidence="4">
    <location>
        <begin position="241"/>
        <end position="251"/>
    </location>
</feature>
<feature type="coiled-coil region" evidence="3">
    <location>
        <begin position="711"/>
        <end position="759"/>
    </location>
</feature>
<feature type="region of interest" description="Disordered" evidence="4">
    <location>
        <begin position="425"/>
        <end position="450"/>
    </location>
</feature>
<dbReference type="InterPro" id="IPR012943">
    <property type="entry name" value="Cnn_1N"/>
</dbReference>
<dbReference type="Pfam" id="PF07989">
    <property type="entry name" value="Cnn_1N"/>
    <property type="match status" value="1"/>
</dbReference>
<dbReference type="PANTHER" id="PTHR23159">
    <property type="entry name" value="CENTROSOMAL PROTEIN 2"/>
    <property type="match status" value="1"/>
</dbReference>
<feature type="compositionally biased region" description="Low complexity" evidence="4">
    <location>
        <begin position="285"/>
        <end position="296"/>
    </location>
</feature>
<reference evidence="6" key="1">
    <citation type="submission" date="2023-02" db="EMBL/GenBank/DDBJ databases">
        <authorList>
            <person name="Palmer J.M."/>
        </authorList>
    </citation>
    <scope>NUCLEOTIDE SEQUENCE</scope>
    <source>
        <strain evidence="6">FW57</strain>
    </source>
</reference>
<feature type="coiled-coil region" evidence="3">
    <location>
        <begin position="1313"/>
        <end position="1378"/>
    </location>
</feature>
<feature type="compositionally biased region" description="Basic and acidic residues" evidence="4">
    <location>
        <begin position="217"/>
        <end position="232"/>
    </location>
</feature>
<feature type="region of interest" description="Disordered" evidence="4">
    <location>
        <begin position="1483"/>
        <end position="1521"/>
    </location>
</feature>
<feature type="region of interest" description="Disordered" evidence="4">
    <location>
        <begin position="1"/>
        <end position="57"/>
    </location>
</feature>
<feature type="compositionally biased region" description="Polar residues" evidence="4">
    <location>
        <begin position="143"/>
        <end position="160"/>
    </location>
</feature>
<feature type="region of interest" description="Disordered" evidence="4">
    <location>
        <begin position="779"/>
        <end position="804"/>
    </location>
</feature>
<organism evidence="6 7">
    <name type="scientific">Staphylotrichum longicolle</name>
    <dbReference type="NCBI Taxonomy" id="669026"/>
    <lineage>
        <taxon>Eukaryota</taxon>
        <taxon>Fungi</taxon>
        <taxon>Dikarya</taxon>
        <taxon>Ascomycota</taxon>
        <taxon>Pezizomycotina</taxon>
        <taxon>Sordariomycetes</taxon>
        <taxon>Sordariomycetidae</taxon>
        <taxon>Sordariales</taxon>
        <taxon>Chaetomiaceae</taxon>
        <taxon>Staphylotrichum</taxon>
    </lineage>
</organism>
<name>A0AAD4EN99_9PEZI</name>
<evidence type="ECO:0000256" key="4">
    <source>
        <dbReference type="SAM" id="MobiDB-lite"/>
    </source>
</evidence>
<dbReference type="EMBL" id="JAHCVI010000006">
    <property type="protein sequence ID" value="KAG7284199.1"/>
    <property type="molecule type" value="Genomic_DNA"/>
</dbReference>
<feature type="coiled-coil region" evidence="3">
    <location>
        <begin position="806"/>
        <end position="1148"/>
    </location>
</feature>
<evidence type="ECO:0000313" key="7">
    <source>
        <dbReference type="Proteomes" id="UP001197093"/>
    </source>
</evidence>
<sequence>MDDHDEGHQPASRPSTARKIDSDDDAVSPTPQNADRKRPATDGTALLPENIPLLRPPAVAAPESSYLESPSMNLKHSDSQAEIIVRQHLQDIESSFTAPLSPLPTSNNGLDDTFVFDSPSKKPAPPRPAHDADKSTDEFPDQSADQSQILPTLSRQTPGTAQDADESSLQQSAHDLSASDVGNGTASLEAFSSSPTAAATARSISRAVSQAASVRSEVNHEHYDTGPDEHTQDLSADDSLLQPSSNASLSEENSRDHSRERTPVDAGHTPGQALKASKRPKYLRSRMGSQRSSVSSLLTDPESDVTVGMGADYALQSGGAVPALGMPRGPNNPLSRSISMGSMASGIEDLHDSSGPAFGHLETLDEADDSISPQPEGRHIPDRAGLQTPKPTKTALAAPTDTVIARHVRDVQVPESLAKEYKNRGGLLTPARPGTSDTGGFGTSTASRHGRSLTLKEQSSTIERLSKENFDLKLKVMFLSDRLDKLSEEGIKEMISENVELKTGLAVLQRDNKVLRRRVKELEKQLKDEEDRPGTARSAQSDDEQSAAYDQEAQEREEELIYLREQVEEYVTEIERLRNENLNKEADKRRMAEVVRTLGEKTGERLGADFDRQEEADVWKDLLEQETARREQGDEDNRRLRDEIFRLKQELASQSTVGPMHHTTNIYNITKKHHRERTLSPTRSGTSFSGDPDFNANGTMSTSIGGSSTLVDELRRESEQLRHENAELRREVGAQTSMLTSRNREKERLYQEIEDLKMAQRRGAPPPPSTIDSLLERSASRAGVHAHHTHERSQSRASGGTRVTGTVVDEADLDEMENRMAELRDRNSELKMQNQDLQRELNGCMEDFEAAVEARKQAEELVAALQEDLDTAMNDLMALQAERDEALQEHANLENEFEALRKEAQEEIDALEGEADQRTGEIERLQLDLNDRTENFDALQAEMRKMSEALVGLEDEQEAKLRRIQELEGELADANKDLEDLEAKLLEANDKANRLSVQQESSQGEIAFLREEQETDKIRIGDLEAALANADQSLRDEKERARELEQRLAAERRQREIVANREKEEVQQFVNELNREASTAKDEARRLRKSLTSREVEATEWKERLIELENNLREALGDLNGTRSSLLKRDLENTVRDLDTTKSSLAEKDRIIKQRDALLESNALESRKLAEMLDKERQAHRNVKHQFETFQKTHQHVTRTVSSQDQRIMELEQTKSQDKKRLSQLENNFKDQLTERNNLLLILWTRLSALCGTDWAHDNSLINGRALPSLEAVATMLPGFSKNLLAAIKTIETMVGSFQGKIKSVEKDLWREYQTLENHLEQRTKKLDRLEAVVRNGIASGQINPNNAHALSEAQARVARLEDAYRQLKVENHTLRAAADARRAAAYSASASAEHGGGGLESPTGSPSPLVPMGPKAKDRSASATSVSRIPKSGSRASLLGRQGSSAGAATPARSSSGQVHYFHQGQGRQSLGTKHRHVNLHRGRNNNNLHLDDPNPTPTAVAPPTNNNNHTGTGGGGGGAMDTKWMLRLRDLEYKLKAEREGGCWTAARR</sequence>
<feature type="region of interest" description="Disordered" evidence="4">
    <location>
        <begin position="1390"/>
        <end position="1459"/>
    </location>
</feature>
<dbReference type="PANTHER" id="PTHR23159:SF31">
    <property type="entry name" value="CENTROSOME-ASSOCIATED PROTEIN CEP250 ISOFORM X1"/>
    <property type="match status" value="1"/>
</dbReference>
<feature type="compositionally biased region" description="Basic and acidic residues" evidence="4">
    <location>
        <begin position="524"/>
        <end position="534"/>
    </location>
</feature>
<comment type="subcellular location">
    <subcellularLocation>
        <location evidence="1">Cytoplasm</location>
    </subcellularLocation>
</comment>
<feature type="region of interest" description="Disordered" evidence="4">
    <location>
        <begin position="524"/>
        <end position="555"/>
    </location>
</feature>
<dbReference type="Proteomes" id="UP001197093">
    <property type="component" value="Unassembled WGS sequence"/>
</dbReference>
<comment type="caution">
    <text evidence="6">The sequence shown here is derived from an EMBL/GenBank/DDBJ whole genome shotgun (WGS) entry which is preliminary data.</text>
</comment>
<keyword evidence="7" id="KW-1185">Reference proteome</keyword>
<protein>
    <recommendedName>
        <fullName evidence="5">Centrosomin N-terminal motif 1 domain-containing protein</fullName>
    </recommendedName>
</protein>
<feature type="compositionally biased region" description="Basic and acidic residues" evidence="4">
    <location>
        <begin position="128"/>
        <end position="137"/>
    </location>
</feature>
<feature type="domain" description="Centrosomin N-terminal motif 1" evidence="5">
    <location>
        <begin position="454"/>
        <end position="526"/>
    </location>
</feature>
<feature type="compositionally biased region" description="Low complexity" evidence="4">
    <location>
        <begin position="190"/>
        <end position="216"/>
    </location>
</feature>
<evidence type="ECO:0000256" key="2">
    <source>
        <dbReference type="ARBA" id="ARBA00022490"/>
    </source>
</evidence>
<feature type="coiled-coil region" evidence="3">
    <location>
        <begin position="560"/>
        <end position="594"/>
    </location>
</feature>
<feature type="compositionally biased region" description="Polar residues" evidence="4">
    <location>
        <begin position="96"/>
        <end position="110"/>
    </location>
</feature>